<dbReference type="InterPro" id="IPR009311">
    <property type="entry name" value="IFI6/IFI27-like"/>
</dbReference>
<dbReference type="Pfam" id="PF06140">
    <property type="entry name" value="Ifi-6-16"/>
    <property type="match status" value="1"/>
</dbReference>
<evidence type="ECO:0000256" key="5">
    <source>
        <dbReference type="ARBA" id="ARBA00023136"/>
    </source>
</evidence>
<reference evidence="7" key="1">
    <citation type="submission" date="2020-05" db="EMBL/GenBank/DDBJ databases">
        <title>Mycena genomes resolve the evolution of fungal bioluminescence.</title>
        <authorList>
            <person name="Tsai I.J."/>
        </authorList>
    </citation>
    <scope>NUCLEOTIDE SEQUENCE</scope>
    <source>
        <strain evidence="7">CCC161011</strain>
    </source>
</reference>
<evidence type="ECO:0000313" key="8">
    <source>
        <dbReference type="Proteomes" id="UP000620124"/>
    </source>
</evidence>
<protein>
    <submittedName>
        <fullName evidence="7">Uncharacterized protein</fullName>
    </submittedName>
</protein>
<keyword evidence="5 6" id="KW-0472">Membrane</keyword>
<evidence type="ECO:0000256" key="2">
    <source>
        <dbReference type="ARBA" id="ARBA00007262"/>
    </source>
</evidence>
<feature type="transmembrane region" description="Helical" evidence="6">
    <location>
        <begin position="168"/>
        <end position="193"/>
    </location>
</feature>
<name>A0A8H7D7Y9_9AGAR</name>
<sequence>MHRLSFENSTMRNQGSCSFLVMWPHLRHYRLRPRVLVKHPPTWTTRGAHSIKSATSIIFISSTMYLPASLWIPQYSVLHETSYFFSLGQADDDDYFTIIARWLSSAWAAIVSWVKKSFTVVKNWTHDKFPAVVAWLADAAASTSQPIKEHPHTALIVSGFVFLGPQVILLPLFILQAIFLLLLTVLGFGARGIVGGSPAARYQSLAYGGNTPASSLFAILQSIGMKYHTVTLSNWVLAIIRLVAGVVFVYVVLGMTLWW</sequence>
<dbReference type="Proteomes" id="UP000620124">
    <property type="component" value="Unassembled WGS sequence"/>
</dbReference>
<organism evidence="7 8">
    <name type="scientific">Mycena venus</name>
    <dbReference type="NCBI Taxonomy" id="2733690"/>
    <lineage>
        <taxon>Eukaryota</taxon>
        <taxon>Fungi</taxon>
        <taxon>Dikarya</taxon>
        <taxon>Basidiomycota</taxon>
        <taxon>Agaricomycotina</taxon>
        <taxon>Agaricomycetes</taxon>
        <taxon>Agaricomycetidae</taxon>
        <taxon>Agaricales</taxon>
        <taxon>Marasmiineae</taxon>
        <taxon>Mycenaceae</taxon>
        <taxon>Mycena</taxon>
    </lineage>
</organism>
<comment type="subcellular location">
    <subcellularLocation>
        <location evidence="1">Membrane</location>
        <topology evidence="1">Multi-pass membrane protein</topology>
    </subcellularLocation>
</comment>
<dbReference type="EMBL" id="JACAZI010000003">
    <property type="protein sequence ID" value="KAF7364720.1"/>
    <property type="molecule type" value="Genomic_DNA"/>
</dbReference>
<keyword evidence="8" id="KW-1185">Reference proteome</keyword>
<dbReference type="AlphaFoldDB" id="A0A8H7D7Y9"/>
<dbReference type="Gene3D" id="6.10.110.10">
    <property type="match status" value="1"/>
</dbReference>
<proteinExistence type="inferred from homology"/>
<keyword evidence="4 6" id="KW-1133">Transmembrane helix</keyword>
<gene>
    <name evidence="7" type="ORF">MVEN_00341800</name>
</gene>
<accession>A0A8H7D7Y9</accession>
<evidence type="ECO:0000256" key="6">
    <source>
        <dbReference type="SAM" id="Phobius"/>
    </source>
</evidence>
<evidence type="ECO:0000256" key="3">
    <source>
        <dbReference type="ARBA" id="ARBA00022692"/>
    </source>
</evidence>
<dbReference type="OrthoDB" id="440424at2759"/>
<evidence type="ECO:0000256" key="4">
    <source>
        <dbReference type="ARBA" id="ARBA00022989"/>
    </source>
</evidence>
<feature type="transmembrane region" description="Helical" evidence="6">
    <location>
        <begin position="235"/>
        <end position="258"/>
    </location>
</feature>
<dbReference type="InterPro" id="IPR038213">
    <property type="entry name" value="IFI6/IFI27-like_sf"/>
</dbReference>
<dbReference type="GO" id="GO:0016020">
    <property type="term" value="C:membrane"/>
    <property type="evidence" value="ECO:0007669"/>
    <property type="project" value="UniProtKB-SubCell"/>
</dbReference>
<evidence type="ECO:0000256" key="1">
    <source>
        <dbReference type="ARBA" id="ARBA00004141"/>
    </source>
</evidence>
<comment type="similarity">
    <text evidence="2">Belongs to the IFI6/IFI27 family.</text>
</comment>
<evidence type="ECO:0000313" key="7">
    <source>
        <dbReference type="EMBL" id="KAF7364720.1"/>
    </source>
</evidence>
<comment type="caution">
    <text evidence="7">The sequence shown here is derived from an EMBL/GenBank/DDBJ whole genome shotgun (WGS) entry which is preliminary data.</text>
</comment>
<keyword evidence="3 6" id="KW-0812">Transmembrane</keyword>